<dbReference type="HOGENOM" id="CLU_352266_0_0_0"/>
<dbReference type="EMBL" id="FR872580">
    <property type="protein sequence ID" value="CCB87335.1"/>
    <property type="molecule type" value="Genomic_DNA"/>
</dbReference>
<keyword evidence="2" id="KW-1185">Reference proteome</keyword>
<gene>
    <name evidence="1" type="ordered locus">PUV_23850</name>
</gene>
<dbReference type="Proteomes" id="UP000000495">
    <property type="component" value="Chromosome"/>
</dbReference>
<dbReference type="KEGG" id="puv:PUV_23850"/>
<evidence type="ECO:0000313" key="1">
    <source>
        <dbReference type="EMBL" id="CCB87335.1"/>
    </source>
</evidence>
<organism evidence="1 2">
    <name type="scientific">Parachlamydia acanthamoebae (strain UV7)</name>
    <dbReference type="NCBI Taxonomy" id="765952"/>
    <lineage>
        <taxon>Bacteria</taxon>
        <taxon>Pseudomonadati</taxon>
        <taxon>Chlamydiota</taxon>
        <taxon>Chlamydiia</taxon>
        <taxon>Parachlamydiales</taxon>
        <taxon>Parachlamydiaceae</taxon>
        <taxon>Parachlamydia</taxon>
    </lineage>
</organism>
<dbReference type="RefSeq" id="WP_006342497.1">
    <property type="nucleotide sequence ID" value="NC_015702.1"/>
</dbReference>
<dbReference type="AlphaFoldDB" id="F8L217"/>
<accession>F8L217</accession>
<reference evidence="1 2" key="2">
    <citation type="journal article" date="2011" name="Mol. Biol. Evol.">
        <title>Unity in variety--the pan-genome of the Chlamydiae.</title>
        <authorList>
            <person name="Collingro A."/>
            <person name="Tischler P."/>
            <person name="Weinmaier T."/>
            <person name="Penz T."/>
            <person name="Heinz E."/>
            <person name="Brunham R.C."/>
            <person name="Read T.D."/>
            <person name="Bavoil P.M."/>
            <person name="Sachse K."/>
            <person name="Kahane S."/>
            <person name="Friedman M.G."/>
            <person name="Rattei T."/>
            <person name="Myers G.S."/>
            <person name="Horn M."/>
        </authorList>
    </citation>
    <scope>NUCLEOTIDE SEQUENCE [LARGE SCALE GENOMIC DNA]</scope>
    <source>
        <strain evidence="2">UV7</strain>
    </source>
</reference>
<reference key="1">
    <citation type="journal article" date="2011" name="Mol. Biol. Evol.">
        <title>Unity in variety -- the pan-genome of the Chlamydiae.</title>
        <authorList>
            <person name="Collingro A."/>
            <person name="Tischler P."/>
            <person name="Weinmaier T."/>
            <person name="Penz T."/>
            <person name="Heinz E."/>
            <person name="Brunham R.C."/>
            <person name="Read T.D."/>
            <person name="Bavoil P.M."/>
            <person name="Sachse K."/>
            <person name="Kahane S."/>
            <person name="Friedman M.G."/>
            <person name="Rattei T."/>
            <person name="Myers G.S.A."/>
            <person name="Horn M."/>
        </authorList>
    </citation>
    <scope>NUCLEOTIDE SEQUENCE</scope>
    <source>
        <strain>UV7</strain>
    </source>
</reference>
<proteinExistence type="predicted"/>
<protein>
    <submittedName>
        <fullName evidence="1">Uncharacterized protein</fullName>
    </submittedName>
</protein>
<evidence type="ECO:0000313" key="2">
    <source>
        <dbReference type="Proteomes" id="UP000000495"/>
    </source>
</evidence>
<sequence>MFSDPTIHICSSLPNWNTSQSQSHHDICQEVDRKISSVRAQVLHTIRNNMPISTLFTPKLKIDLSLFIKDQIFIRQIAISLISLAESASIDCALIAKHFENSEILAEIKKMFRLDSSPHLRTFYEACADVLNQKPFPSNLKSAIEGRIFTLKNALIAIHTPEAIYKNQIQNKIPRQSISSIKEEGMSFIRESLSLHFHTLKRKESPFRENLLSNVEQLIPFVQKITKIYLRENAKSCPKNPLTFRNPTGYNHHGLVAATVLESCLNVLGYNTRIMGRSDLEPRVTLATAHNVVEVKGPDHLRYMIDPSYIQFHKDVLLDYAQLPKSPVLILSENELDDYIENNIMVHWKATFKLVSEDHKPTLNKLYTQDQSLLYTFHKTKFAKEHILSSPEEWVRKSFKKIWGLSTYSPILSDMGFQEIFNSVGIGKKTHEYVKAMGIASQTYRHSYAELEMRLDELLKDPTLKNKNSFEALTLIAQFPRKMRAKYASLLDIDPRMQINIGIDISLNAYYRALRQTVNPDGKDLSVMYGCSGGDCMSILATTDAYNLTLVDLTRVSFAEFETALALFKARNSLLEDQLNQLEKTHSFFSLRARYGGGVSQYLGQGKHHMDKLAMKLFSDLTGLGVDVNEVALSSIEDGIRIDFPWQYHGATSPRSRSITFMTADITKPDLYPASLKRLLETGIDIFYMKAAFFAAQAYSQFLPHIAKSMNTGGWLMTADKTWMMETVDPEPCLKQNEFIFIPKKSEEIRILEELMHPPFDPFSPIQTLEINPPKDRFQRGPGSDLTYWSILSLRQKV</sequence>
<name>F8L217_PARAV</name>